<evidence type="ECO:0000313" key="12">
    <source>
        <dbReference type="EMBL" id="SDP47313.1"/>
    </source>
</evidence>
<dbReference type="RefSeq" id="WP_092224034.1">
    <property type="nucleotide sequence ID" value="NZ_FNJI01000021.1"/>
</dbReference>
<dbReference type="Proteomes" id="UP000199073">
    <property type="component" value="Unassembled WGS sequence"/>
</dbReference>
<dbReference type="InterPro" id="IPR014048">
    <property type="entry name" value="MethylDNA_cys_MeTrfase_DNA-bd"/>
</dbReference>
<dbReference type="SUPFAM" id="SSF46767">
    <property type="entry name" value="Methylated DNA-protein cysteine methyltransferase, C-terminal domain"/>
    <property type="match status" value="1"/>
</dbReference>
<dbReference type="Pfam" id="PF02870">
    <property type="entry name" value="Methyltransf_1N"/>
    <property type="match status" value="1"/>
</dbReference>
<keyword evidence="3 9" id="KW-0963">Cytoplasm</keyword>
<dbReference type="InterPro" id="IPR036388">
    <property type="entry name" value="WH-like_DNA-bd_sf"/>
</dbReference>
<evidence type="ECO:0000313" key="13">
    <source>
        <dbReference type="Proteomes" id="UP000199073"/>
    </source>
</evidence>
<dbReference type="AlphaFoldDB" id="A0A1H0SZU4"/>
<dbReference type="CDD" id="cd06445">
    <property type="entry name" value="ATase"/>
    <property type="match status" value="1"/>
</dbReference>
<evidence type="ECO:0000256" key="6">
    <source>
        <dbReference type="ARBA" id="ARBA00022763"/>
    </source>
</evidence>
<evidence type="ECO:0000259" key="10">
    <source>
        <dbReference type="Pfam" id="PF01035"/>
    </source>
</evidence>
<dbReference type="InterPro" id="IPR036631">
    <property type="entry name" value="MGMT_N_sf"/>
</dbReference>
<evidence type="ECO:0000256" key="9">
    <source>
        <dbReference type="HAMAP-Rule" id="MF_00772"/>
    </source>
</evidence>
<keyword evidence="4 9" id="KW-0489">Methyltransferase</keyword>
<dbReference type="EMBL" id="FNJI01000021">
    <property type="protein sequence ID" value="SDP47313.1"/>
    <property type="molecule type" value="Genomic_DNA"/>
</dbReference>
<dbReference type="HAMAP" id="MF_00772">
    <property type="entry name" value="OGT"/>
    <property type="match status" value="1"/>
</dbReference>
<organism evidence="12 13">
    <name type="scientific">Desulforhopalus singaporensis</name>
    <dbReference type="NCBI Taxonomy" id="91360"/>
    <lineage>
        <taxon>Bacteria</taxon>
        <taxon>Pseudomonadati</taxon>
        <taxon>Thermodesulfobacteriota</taxon>
        <taxon>Desulfobulbia</taxon>
        <taxon>Desulfobulbales</taxon>
        <taxon>Desulfocapsaceae</taxon>
        <taxon>Desulforhopalus</taxon>
    </lineage>
</organism>
<sequence>MRTFCYYNSPIGTLLLVGSHGRLEQLHFPNSIDKANPEQDAQEDDTPFARVILELDEYFAGKRRVFTIPLTLKGTEFQQQVWHELTKIGYGHTASYSDIARRLGKPKAYRAVGLANGRNPVPIIIPCHRIIGKDGSLAGFGGGVEIKKQLLDLENQAETNR</sequence>
<keyword evidence="6 9" id="KW-0227">DNA damage</keyword>
<dbReference type="Pfam" id="PF01035">
    <property type="entry name" value="DNA_binding_1"/>
    <property type="match status" value="1"/>
</dbReference>
<gene>
    <name evidence="12" type="ORF">SAMN05660330_02881</name>
</gene>
<comment type="function">
    <text evidence="9">Involved in the cellular defense against the biological effects of O6-methylguanine (O6-MeG) and O4-methylthymine (O4-MeT) in DNA. Repairs the methylated nucleobase in DNA by stoichiometrically transferring the methyl group to a cysteine residue in the enzyme. This is a suicide reaction: the enzyme is irreversibly inactivated.</text>
</comment>
<evidence type="ECO:0000256" key="7">
    <source>
        <dbReference type="ARBA" id="ARBA00023204"/>
    </source>
</evidence>
<dbReference type="EC" id="2.1.1.63" evidence="9"/>
<dbReference type="InterPro" id="IPR001497">
    <property type="entry name" value="MethylDNA_cys_MeTrfase_AS"/>
</dbReference>
<evidence type="ECO:0000256" key="5">
    <source>
        <dbReference type="ARBA" id="ARBA00022679"/>
    </source>
</evidence>
<evidence type="ECO:0000256" key="3">
    <source>
        <dbReference type="ARBA" id="ARBA00022490"/>
    </source>
</evidence>
<dbReference type="GO" id="GO:0006307">
    <property type="term" value="P:DNA alkylation repair"/>
    <property type="evidence" value="ECO:0007669"/>
    <property type="project" value="UniProtKB-UniRule"/>
</dbReference>
<reference evidence="12 13" key="1">
    <citation type="submission" date="2016-10" db="EMBL/GenBank/DDBJ databases">
        <authorList>
            <person name="de Groot N.N."/>
        </authorList>
    </citation>
    <scope>NUCLEOTIDE SEQUENCE [LARGE SCALE GENOMIC DNA]</scope>
    <source>
        <strain evidence="12 13">DSM 12130</strain>
    </source>
</reference>
<feature type="domain" description="Methylguanine DNA methyltransferase ribonuclease-like" evidence="11">
    <location>
        <begin position="6"/>
        <end position="71"/>
    </location>
</feature>
<name>A0A1H0SZU4_9BACT</name>
<dbReference type="InterPro" id="IPR023546">
    <property type="entry name" value="MGMT"/>
</dbReference>
<dbReference type="Gene3D" id="1.10.10.10">
    <property type="entry name" value="Winged helix-like DNA-binding domain superfamily/Winged helix DNA-binding domain"/>
    <property type="match status" value="1"/>
</dbReference>
<dbReference type="GO" id="GO:0032259">
    <property type="term" value="P:methylation"/>
    <property type="evidence" value="ECO:0007669"/>
    <property type="project" value="UniProtKB-KW"/>
</dbReference>
<dbReference type="GO" id="GO:0003908">
    <property type="term" value="F:methylated-DNA-[protein]-cysteine S-methyltransferase activity"/>
    <property type="evidence" value="ECO:0007669"/>
    <property type="project" value="UniProtKB-UniRule"/>
</dbReference>
<dbReference type="PROSITE" id="PS00374">
    <property type="entry name" value="MGMT"/>
    <property type="match status" value="1"/>
</dbReference>
<dbReference type="NCBIfam" id="TIGR00589">
    <property type="entry name" value="ogt"/>
    <property type="match status" value="1"/>
</dbReference>
<feature type="domain" description="Methylated-DNA-[protein]-cysteine S-methyltransferase DNA binding" evidence="10">
    <location>
        <begin position="76"/>
        <end position="155"/>
    </location>
</feature>
<keyword evidence="13" id="KW-1185">Reference proteome</keyword>
<comment type="subcellular location">
    <subcellularLocation>
        <location evidence="9">Cytoplasm</location>
    </subcellularLocation>
</comment>
<evidence type="ECO:0000256" key="1">
    <source>
        <dbReference type="ARBA" id="ARBA00001286"/>
    </source>
</evidence>
<feature type="active site" description="Nucleophile; methyl group acceptor" evidence="9">
    <location>
        <position position="127"/>
    </location>
</feature>
<proteinExistence type="inferred from homology"/>
<dbReference type="SUPFAM" id="SSF53155">
    <property type="entry name" value="Methylated DNA-protein cysteine methyltransferase domain"/>
    <property type="match status" value="1"/>
</dbReference>
<accession>A0A1H0SZU4</accession>
<dbReference type="GO" id="GO:0005737">
    <property type="term" value="C:cytoplasm"/>
    <property type="evidence" value="ECO:0007669"/>
    <property type="project" value="UniProtKB-SubCell"/>
</dbReference>
<dbReference type="Gene3D" id="3.30.160.70">
    <property type="entry name" value="Methylated DNA-protein cysteine methyltransferase domain"/>
    <property type="match status" value="1"/>
</dbReference>
<comment type="similarity">
    <text evidence="2 9">Belongs to the MGMT family.</text>
</comment>
<keyword evidence="5 9" id="KW-0808">Transferase</keyword>
<comment type="catalytic activity">
    <reaction evidence="1 9">
        <text>a 4-O-methyl-thymidine in DNA + L-cysteinyl-[protein] = a thymidine in DNA + S-methyl-L-cysteinyl-[protein]</text>
        <dbReference type="Rhea" id="RHEA:53428"/>
        <dbReference type="Rhea" id="RHEA-COMP:10131"/>
        <dbReference type="Rhea" id="RHEA-COMP:10132"/>
        <dbReference type="Rhea" id="RHEA-COMP:13555"/>
        <dbReference type="Rhea" id="RHEA-COMP:13556"/>
        <dbReference type="ChEBI" id="CHEBI:29950"/>
        <dbReference type="ChEBI" id="CHEBI:82612"/>
        <dbReference type="ChEBI" id="CHEBI:137386"/>
        <dbReference type="ChEBI" id="CHEBI:137387"/>
        <dbReference type="EC" id="2.1.1.63"/>
    </reaction>
</comment>
<keyword evidence="7 9" id="KW-0234">DNA repair</keyword>
<comment type="catalytic activity">
    <reaction evidence="8 9">
        <text>a 6-O-methyl-2'-deoxyguanosine in DNA + L-cysteinyl-[protein] = S-methyl-L-cysteinyl-[protein] + a 2'-deoxyguanosine in DNA</text>
        <dbReference type="Rhea" id="RHEA:24000"/>
        <dbReference type="Rhea" id="RHEA-COMP:10131"/>
        <dbReference type="Rhea" id="RHEA-COMP:10132"/>
        <dbReference type="Rhea" id="RHEA-COMP:11367"/>
        <dbReference type="Rhea" id="RHEA-COMP:11368"/>
        <dbReference type="ChEBI" id="CHEBI:29950"/>
        <dbReference type="ChEBI" id="CHEBI:82612"/>
        <dbReference type="ChEBI" id="CHEBI:85445"/>
        <dbReference type="ChEBI" id="CHEBI:85448"/>
        <dbReference type="EC" id="2.1.1.63"/>
    </reaction>
</comment>
<dbReference type="InterPro" id="IPR036217">
    <property type="entry name" value="MethylDNA_cys_MeTrfase_DNAb"/>
</dbReference>
<evidence type="ECO:0000256" key="4">
    <source>
        <dbReference type="ARBA" id="ARBA00022603"/>
    </source>
</evidence>
<dbReference type="PANTHER" id="PTHR10815">
    <property type="entry name" value="METHYLATED-DNA--PROTEIN-CYSTEINE METHYLTRANSFERASE"/>
    <property type="match status" value="1"/>
</dbReference>
<comment type="miscellaneous">
    <text evidence="9">This enzyme catalyzes only one turnover and therefore is not strictly catalytic. According to one definition, an enzyme is a biocatalyst that acts repeatedly and over many reaction cycles.</text>
</comment>
<dbReference type="FunFam" id="1.10.10.10:FF:000214">
    <property type="entry name" value="Methylated-DNA--protein-cysteine methyltransferase"/>
    <property type="match status" value="1"/>
</dbReference>
<evidence type="ECO:0000256" key="2">
    <source>
        <dbReference type="ARBA" id="ARBA00008711"/>
    </source>
</evidence>
<dbReference type="OrthoDB" id="9802228at2"/>
<dbReference type="InterPro" id="IPR008332">
    <property type="entry name" value="MethylG_MeTrfase_N"/>
</dbReference>
<protein>
    <recommendedName>
        <fullName evidence="9">Methylated-DNA--protein-cysteine methyltransferase</fullName>
        <ecNumber evidence="9">2.1.1.63</ecNumber>
    </recommendedName>
    <alternativeName>
        <fullName evidence="9">6-O-methylguanine-DNA methyltransferase</fullName>
        <shortName evidence="9">MGMT</shortName>
    </alternativeName>
    <alternativeName>
        <fullName evidence="9">O-6-methylguanine-DNA-alkyltransferase</fullName>
    </alternativeName>
</protein>
<dbReference type="STRING" id="91360.SAMN05660330_02881"/>
<dbReference type="PANTHER" id="PTHR10815:SF5">
    <property type="entry name" value="METHYLATED-DNA--PROTEIN-CYSTEINE METHYLTRANSFERASE"/>
    <property type="match status" value="1"/>
</dbReference>
<evidence type="ECO:0000256" key="8">
    <source>
        <dbReference type="ARBA" id="ARBA00049348"/>
    </source>
</evidence>
<evidence type="ECO:0000259" key="11">
    <source>
        <dbReference type="Pfam" id="PF02870"/>
    </source>
</evidence>